<name>A0ABW4SB36_9BACL</name>
<dbReference type="InterPro" id="IPR019074">
    <property type="entry name" value="YabQ"/>
</dbReference>
<sequence length="155" mass="18057">MSLSVQFLSLLSMIGTGIVSAAFIDMIKIATSHAGRKSVIKRYAVLLEVIGWVIVGCWTFYILFLVRDGAWRIYDPFAQLSGLLLYVSFFHKPLRFLGRIILVIVIRPLWFIVRFIGLVIKRVFRLLLSGLALLFRPFVKLYHKHFRKLFIKRKK</sequence>
<keyword evidence="1" id="KW-0812">Transmembrane</keyword>
<dbReference type="Pfam" id="PF09578">
    <property type="entry name" value="Spore_YabQ"/>
    <property type="match status" value="1"/>
</dbReference>
<feature type="transmembrane region" description="Helical" evidence="1">
    <location>
        <begin position="45"/>
        <end position="65"/>
    </location>
</feature>
<organism evidence="2 3">
    <name type="scientific">Sporosarcina siberiensis</name>
    <dbReference type="NCBI Taxonomy" id="1365606"/>
    <lineage>
        <taxon>Bacteria</taxon>
        <taxon>Bacillati</taxon>
        <taxon>Bacillota</taxon>
        <taxon>Bacilli</taxon>
        <taxon>Bacillales</taxon>
        <taxon>Caryophanaceae</taxon>
        <taxon>Sporosarcina</taxon>
    </lineage>
</organism>
<feature type="transmembrane region" description="Helical" evidence="1">
    <location>
        <begin position="6"/>
        <end position="24"/>
    </location>
</feature>
<evidence type="ECO:0000256" key="1">
    <source>
        <dbReference type="SAM" id="Phobius"/>
    </source>
</evidence>
<feature type="transmembrane region" description="Helical" evidence="1">
    <location>
        <begin position="96"/>
        <end position="117"/>
    </location>
</feature>
<evidence type="ECO:0000313" key="3">
    <source>
        <dbReference type="Proteomes" id="UP001597218"/>
    </source>
</evidence>
<proteinExistence type="predicted"/>
<dbReference type="NCBIfam" id="TIGR02893">
    <property type="entry name" value="spore_yabQ"/>
    <property type="match status" value="1"/>
</dbReference>
<dbReference type="RefSeq" id="WP_381535363.1">
    <property type="nucleotide sequence ID" value="NZ_JBHUGI010000003.1"/>
</dbReference>
<keyword evidence="1" id="KW-1133">Transmembrane helix</keyword>
<gene>
    <name evidence="2" type="primary">yabQ</name>
    <name evidence="2" type="ORF">ACFSFY_01260</name>
</gene>
<dbReference type="EMBL" id="JBHUGI010000003">
    <property type="protein sequence ID" value="MFD1926702.1"/>
    <property type="molecule type" value="Genomic_DNA"/>
</dbReference>
<protein>
    <submittedName>
        <fullName evidence="2">Spore cortex biosynthesis protein YabQ</fullName>
    </submittedName>
</protein>
<reference evidence="3" key="1">
    <citation type="journal article" date="2019" name="Int. J. Syst. Evol. Microbiol.">
        <title>The Global Catalogue of Microorganisms (GCM) 10K type strain sequencing project: providing services to taxonomists for standard genome sequencing and annotation.</title>
        <authorList>
            <consortium name="The Broad Institute Genomics Platform"/>
            <consortium name="The Broad Institute Genome Sequencing Center for Infectious Disease"/>
            <person name="Wu L."/>
            <person name="Ma J."/>
        </authorList>
    </citation>
    <scope>NUCLEOTIDE SEQUENCE [LARGE SCALE GENOMIC DNA]</scope>
    <source>
        <strain evidence="3">CGMCC 4.7177</strain>
    </source>
</reference>
<keyword evidence="3" id="KW-1185">Reference proteome</keyword>
<dbReference type="Proteomes" id="UP001597218">
    <property type="component" value="Unassembled WGS sequence"/>
</dbReference>
<accession>A0ABW4SB36</accession>
<comment type="caution">
    <text evidence="2">The sequence shown here is derived from an EMBL/GenBank/DDBJ whole genome shotgun (WGS) entry which is preliminary data.</text>
</comment>
<evidence type="ECO:0000313" key="2">
    <source>
        <dbReference type="EMBL" id="MFD1926702.1"/>
    </source>
</evidence>
<keyword evidence="1" id="KW-0472">Membrane</keyword>